<gene>
    <name evidence="1" type="ORF">GH754_13540</name>
</gene>
<sequence>MGNDKMDEYLQEGIYGKKETNPDERRRYLGSLRERVVLALTKGQVMKKRGLQELENAIKEYPDAQLLLNGRLRSSYFNPFKKLAQKYNIHYTSVTNKNAKTDLGLLLVLDYAVELENIFIKEEEKNEKIKEERNRFTSFLKYIFTGSKD</sequence>
<dbReference type="EMBL" id="WJNH01000008">
    <property type="protein sequence ID" value="MRG87318.1"/>
    <property type="molecule type" value="Genomic_DNA"/>
</dbReference>
<comment type="caution">
    <text evidence="1">The sequence shown here is derived from an EMBL/GenBank/DDBJ whole genome shotgun (WGS) entry which is preliminary data.</text>
</comment>
<name>A0A6G1X939_9BACI</name>
<protein>
    <submittedName>
        <fullName evidence="1">DUF1694 domain-containing protein</fullName>
    </submittedName>
</protein>
<dbReference type="Pfam" id="PF07997">
    <property type="entry name" value="DUF1694"/>
    <property type="match status" value="1"/>
</dbReference>
<dbReference type="InterPro" id="IPR029064">
    <property type="entry name" value="Ribosomal_eL30-like_sf"/>
</dbReference>
<dbReference type="RefSeq" id="WP_153729206.1">
    <property type="nucleotide sequence ID" value="NZ_WJNH01000008.1"/>
</dbReference>
<dbReference type="Gene3D" id="3.30.1330.30">
    <property type="match status" value="1"/>
</dbReference>
<reference evidence="1 2" key="1">
    <citation type="submission" date="2019-11" db="EMBL/GenBank/DDBJ databases">
        <authorList>
            <person name="Li J."/>
        </authorList>
    </citation>
    <scope>NUCLEOTIDE SEQUENCE [LARGE SCALE GENOMIC DNA]</scope>
    <source>
        <strain evidence="1 2">J4</strain>
    </source>
</reference>
<accession>A0A6G1X939</accession>
<dbReference type="PIRSF" id="PIRSF034303">
    <property type="entry name" value="DUF1694"/>
    <property type="match status" value="1"/>
</dbReference>
<dbReference type="AlphaFoldDB" id="A0A6G1X939"/>
<evidence type="ECO:0000313" key="1">
    <source>
        <dbReference type="EMBL" id="MRG87318.1"/>
    </source>
</evidence>
<evidence type="ECO:0000313" key="2">
    <source>
        <dbReference type="Proteomes" id="UP000480185"/>
    </source>
</evidence>
<dbReference type="Proteomes" id="UP000480185">
    <property type="component" value="Unassembled WGS sequence"/>
</dbReference>
<proteinExistence type="predicted"/>
<keyword evidence="2" id="KW-1185">Reference proteome</keyword>
<dbReference type="InterPro" id="IPR012543">
    <property type="entry name" value="DUF1694"/>
</dbReference>
<dbReference type="OrthoDB" id="95278at2"/>
<organism evidence="1 2">
    <name type="scientific">Salinibacillus xinjiangensis</name>
    <dbReference type="NCBI Taxonomy" id="1229268"/>
    <lineage>
        <taxon>Bacteria</taxon>
        <taxon>Bacillati</taxon>
        <taxon>Bacillota</taxon>
        <taxon>Bacilli</taxon>
        <taxon>Bacillales</taxon>
        <taxon>Bacillaceae</taxon>
        <taxon>Salinibacillus</taxon>
    </lineage>
</organism>
<dbReference type="SUPFAM" id="SSF160515">
    <property type="entry name" value="YueI-like"/>
    <property type="match status" value="1"/>
</dbReference>